<dbReference type="AlphaFoldDB" id="A0A396J6X7"/>
<organism evidence="1">
    <name type="scientific">Medicago truncatula</name>
    <name type="common">Barrel medic</name>
    <name type="synonym">Medicago tribuloides</name>
    <dbReference type="NCBI Taxonomy" id="3880"/>
    <lineage>
        <taxon>Eukaryota</taxon>
        <taxon>Viridiplantae</taxon>
        <taxon>Streptophyta</taxon>
        <taxon>Embryophyta</taxon>
        <taxon>Tracheophyta</taxon>
        <taxon>Spermatophyta</taxon>
        <taxon>Magnoliopsida</taxon>
        <taxon>eudicotyledons</taxon>
        <taxon>Gunneridae</taxon>
        <taxon>Pentapetalae</taxon>
        <taxon>rosids</taxon>
        <taxon>fabids</taxon>
        <taxon>Fabales</taxon>
        <taxon>Fabaceae</taxon>
        <taxon>Papilionoideae</taxon>
        <taxon>50 kb inversion clade</taxon>
        <taxon>NPAAA clade</taxon>
        <taxon>Hologalegina</taxon>
        <taxon>IRL clade</taxon>
        <taxon>Trifolieae</taxon>
        <taxon>Medicago</taxon>
    </lineage>
</organism>
<gene>
    <name evidence="1" type="ORF">MtrunA17_Chr3g0141711</name>
</gene>
<protein>
    <recommendedName>
        <fullName evidence="2">Auxilin-like protein</fullName>
    </recommendedName>
</protein>
<dbReference type="Proteomes" id="UP000265566">
    <property type="component" value="Chromosome 3"/>
</dbReference>
<evidence type="ECO:0000313" key="1">
    <source>
        <dbReference type="EMBL" id="RHN71017.1"/>
    </source>
</evidence>
<comment type="caution">
    <text evidence="1">The sequence shown here is derived from an EMBL/GenBank/DDBJ whole genome shotgun (WGS) entry which is preliminary data.</text>
</comment>
<dbReference type="PANTHER" id="PTHR48462:SF1">
    <property type="entry name" value="PROTEIN, PUTATIVE-RELATED"/>
    <property type="match status" value="1"/>
</dbReference>
<proteinExistence type="predicted"/>
<dbReference type="EMBL" id="PSQE01000003">
    <property type="protein sequence ID" value="RHN71017.1"/>
    <property type="molecule type" value="Genomic_DNA"/>
</dbReference>
<accession>A0A396J6X7</accession>
<name>A0A396J6X7_MEDTR</name>
<dbReference type="Gramene" id="rna19658">
    <property type="protein sequence ID" value="RHN71017.1"/>
    <property type="gene ID" value="gene19658"/>
</dbReference>
<evidence type="ECO:0008006" key="2">
    <source>
        <dbReference type="Google" id="ProtNLM"/>
    </source>
</evidence>
<sequence>MLHDHILRDNLICGMDSDFDNALNGLRGTISNFDIISFTCKDTVLPKAHVLASALFSKSVKDMEVKFGMNIRQKTILGCLHAAHAHDFLLAIPIDELSQHMSRVEYRAILRYRLVIPLFPIDKVCPVCRKACLNTFGEHVVHCKELLSFKY</sequence>
<reference evidence="1" key="1">
    <citation type="journal article" date="2018" name="Nat. Plants">
        <title>Whole-genome landscape of Medicago truncatula symbiotic genes.</title>
        <authorList>
            <person name="Pecrix Y."/>
            <person name="Gamas P."/>
            <person name="Carrere S."/>
        </authorList>
    </citation>
    <scope>NUCLEOTIDE SEQUENCE</scope>
    <source>
        <tissue evidence="1">Leaves</tissue>
    </source>
</reference>
<dbReference type="PANTHER" id="PTHR48462">
    <property type="entry name" value="PROTEIN, PUTATIVE-RELATED"/>
    <property type="match status" value="1"/>
</dbReference>